<keyword evidence="2" id="KW-0614">Plasmid</keyword>
<keyword evidence="3" id="KW-1185">Reference proteome</keyword>
<evidence type="ECO:0000313" key="3">
    <source>
        <dbReference type="Proteomes" id="UP001163082"/>
    </source>
</evidence>
<accession>A0ABY6JVA8</accession>
<dbReference type="Proteomes" id="UP001163082">
    <property type="component" value="Plasmid unnamed"/>
</dbReference>
<name>A0ABY6JVA8_9GAMM</name>
<dbReference type="EMBL" id="CP080628">
    <property type="protein sequence ID" value="UYV20907.1"/>
    <property type="molecule type" value="Genomic_DNA"/>
</dbReference>
<protein>
    <submittedName>
        <fullName evidence="2">Uncharacterized protein</fullName>
    </submittedName>
</protein>
<dbReference type="RefSeq" id="WP_264431563.1">
    <property type="nucleotide sequence ID" value="NZ_CP080628.1"/>
</dbReference>
<organism evidence="2 3">
    <name type="scientific">Halomonas qaidamensis</name>
    <dbReference type="NCBI Taxonomy" id="2866211"/>
    <lineage>
        <taxon>Bacteria</taxon>
        <taxon>Pseudomonadati</taxon>
        <taxon>Pseudomonadota</taxon>
        <taxon>Gammaproteobacteria</taxon>
        <taxon>Oceanospirillales</taxon>
        <taxon>Halomonadaceae</taxon>
        <taxon>Halomonas</taxon>
    </lineage>
</organism>
<geneLocation type="plasmid" evidence="2 3">
    <name>unnamed</name>
</geneLocation>
<feature type="region of interest" description="Disordered" evidence="1">
    <location>
        <begin position="96"/>
        <end position="115"/>
    </location>
</feature>
<evidence type="ECO:0000256" key="1">
    <source>
        <dbReference type="SAM" id="MobiDB-lite"/>
    </source>
</evidence>
<sequence>MTPRQYVGLRISNDAEAVPTLSDIDEGDLAINLASERIYMRFGEQIRDITDRYTRAEMDQLLEGKADATHGHTWTEISGKPATATRWPAFSEVTDKPASYPPTAHGHGWNEIDSKPSTATRWPAFSEVTDKPASYPPTAHGHGWNEIDSKPSTATRWPAFSEVTDKPATYPPDSHAHTLSQITDAGTAAGADVADFDPAGTAASEAYAVRRYVDSRPDPLLMHFL</sequence>
<evidence type="ECO:0000313" key="2">
    <source>
        <dbReference type="EMBL" id="UYV20907.1"/>
    </source>
</evidence>
<reference evidence="2" key="1">
    <citation type="journal article" date="2022" name="Antonie Van Leeuwenhoek">
        <title>Whole genome sequencing of the halophilic Halomonas qaidamensis XH36, a novel species strain with high ectoine production.</title>
        <authorList>
            <person name="Zhang T."/>
            <person name="Cui T."/>
            <person name="Cao Y."/>
            <person name="Li Y."/>
            <person name="Li F."/>
            <person name="Zhu D."/>
            <person name="Xing J."/>
        </authorList>
    </citation>
    <scope>NUCLEOTIDE SEQUENCE</scope>
    <source>
        <strain evidence="2">XH36</strain>
    </source>
</reference>
<proteinExistence type="predicted"/>
<gene>
    <name evidence="2" type="ORF">K1Y77_17245</name>
</gene>